<evidence type="ECO:0000256" key="7">
    <source>
        <dbReference type="SAM" id="Phobius"/>
    </source>
</evidence>
<feature type="transmembrane region" description="Helical" evidence="7">
    <location>
        <begin position="489"/>
        <end position="512"/>
    </location>
</feature>
<keyword evidence="5 7" id="KW-0472">Membrane</keyword>
<feature type="transmembrane region" description="Helical" evidence="7">
    <location>
        <begin position="149"/>
        <end position="174"/>
    </location>
</feature>
<feature type="transmembrane region" description="Helical" evidence="7">
    <location>
        <begin position="350"/>
        <end position="368"/>
    </location>
</feature>
<feature type="transmembrane region" description="Helical" evidence="7">
    <location>
        <begin position="455"/>
        <end position="477"/>
    </location>
</feature>
<keyword evidence="2" id="KW-0813">Transport</keyword>
<feature type="transmembrane region" description="Helical" evidence="7">
    <location>
        <begin position="186"/>
        <end position="208"/>
    </location>
</feature>
<dbReference type="SUPFAM" id="SSF103473">
    <property type="entry name" value="MFS general substrate transporter"/>
    <property type="match status" value="1"/>
</dbReference>
<dbReference type="PANTHER" id="PTHR23510">
    <property type="entry name" value="INNER MEMBRANE TRANSPORT PROTEIN YAJR"/>
    <property type="match status" value="1"/>
</dbReference>
<evidence type="ECO:0000256" key="2">
    <source>
        <dbReference type="ARBA" id="ARBA00022448"/>
    </source>
</evidence>
<feature type="transmembrane region" description="Helical" evidence="7">
    <location>
        <begin position="318"/>
        <end position="343"/>
    </location>
</feature>
<evidence type="ECO:0000256" key="6">
    <source>
        <dbReference type="SAM" id="MobiDB-lite"/>
    </source>
</evidence>
<feature type="region of interest" description="Disordered" evidence="6">
    <location>
        <begin position="1"/>
        <end position="30"/>
    </location>
</feature>
<feature type="transmembrane region" description="Helical" evidence="7">
    <location>
        <begin position="91"/>
        <end position="112"/>
    </location>
</feature>
<dbReference type="Pfam" id="PF07690">
    <property type="entry name" value="MFS_1"/>
    <property type="match status" value="1"/>
</dbReference>
<feature type="transmembrane region" description="Helical" evidence="7">
    <location>
        <begin position="124"/>
        <end position="143"/>
    </location>
</feature>
<dbReference type="PANTHER" id="PTHR23510:SF3">
    <property type="entry name" value="MAJOR FACILITATOR SUPERFAMILY DOMAIN-CONTAINING PROTEIN 8"/>
    <property type="match status" value="1"/>
</dbReference>
<keyword evidence="3 7" id="KW-0812">Transmembrane</keyword>
<reference evidence="10" key="1">
    <citation type="submission" date="2025-08" db="UniProtKB">
        <authorList>
            <consortium name="RefSeq"/>
        </authorList>
    </citation>
    <scope>IDENTIFICATION</scope>
    <source>
        <tissue evidence="10">Whole organism</tissue>
    </source>
</reference>
<evidence type="ECO:0000313" key="9">
    <source>
        <dbReference type="Proteomes" id="UP000694843"/>
    </source>
</evidence>
<dbReference type="RefSeq" id="XP_047739195.1">
    <property type="nucleotide sequence ID" value="XM_047883239.1"/>
</dbReference>
<evidence type="ECO:0000256" key="5">
    <source>
        <dbReference type="ARBA" id="ARBA00023136"/>
    </source>
</evidence>
<gene>
    <name evidence="10" type="primary">LOC108672249</name>
</gene>
<keyword evidence="9" id="KW-1185">Reference proteome</keyword>
<dbReference type="InterPro" id="IPR051068">
    <property type="entry name" value="MFS_Domain-Containing_Protein"/>
</dbReference>
<dbReference type="GO" id="GO:0022857">
    <property type="term" value="F:transmembrane transporter activity"/>
    <property type="evidence" value="ECO:0007669"/>
    <property type="project" value="InterPro"/>
</dbReference>
<dbReference type="GO" id="GO:0005765">
    <property type="term" value="C:lysosomal membrane"/>
    <property type="evidence" value="ECO:0007669"/>
    <property type="project" value="TreeGrafter"/>
</dbReference>
<dbReference type="InterPro" id="IPR036259">
    <property type="entry name" value="MFS_trans_sf"/>
</dbReference>
<dbReference type="GO" id="GO:0012505">
    <property type="term" value="C:endomembrane system"/>
    <property type="evidence" value="ECO:0007669"/>
    <property type="project" value="UniProtKB-SubCell"/>
</dbReference>
<feature type="transmembrane region" description="Helical" evidence="7">
    <location>
        <begin position="518"/>
        <end position="539"/>
    </location>
</feature>
<accession>A0A979FSR3</accession>
<evidence type="ECO:0000313" key="10">
    <source>
        <dbReference type="RefSeq" id="XP_047739195.1"/>
    </source>
</evidence>
<feature type="transmembrane region" description="Helical" evidence="7">
    <location>
        <begin position="278"/>
        <end position="298"/>
    </location>
</feature>
<feature type="compositionally biased region" description="Basic and acidic residues" evidence="6">
    <location>
        <begin position="8"/>
        <end position="30"/>
    </location>
</feature>
<keyword evidence="4 7" id="KW-1133">Transmembrane helix</keyword>
<proteinExistence type="predicted"/>
<name>A0A979FSR3_HYAAZ</name>
<sequence>MKKSQVWEVDHTLDDHKTSASDGGPKSDVDKAAVADVSDLLETPEEKKARKRSHWVAYITMFVMSIGYSIVLTGVWPYLKIINGSLDKEALGWVVAANPFGQMIASPLLGWWGNKAGSIRGACITTIICFIFGNALYSCLYGIKNPETAYYVMIFARFVVGVSSGNVTLCRSYLAASTTQKERTAGISIVAAAQALGFVVGPVIQAVLTVTVTETSGNGAFTWDKYTSAGWVAAILGLINVVIMLPCVFQEHYIAEKERTMQLEELHRSEEPLPKMDYVALSVLLYAFFLPVLVLVFLETIGVPFVCDQYAWDSDTAIFKTGLFLSFGGLCMMSLFYSAGLIVKRIDERIVMICFGAIPITIGCFLFLPFRGTQIEMSNCTENQRLDKAMPYYGFTIADVQTSQNIQWETFNGSTWLPDAYTDGSDATVELGCTLGCPQDQDWCRYVPQLSLPQLVIACMFIMAGFPMLQSVTLGLYSKVVEARKQGLWLSLLGVVGSMSRVVGPIIVTYVYTELGTYWTFGTLTFLMATLLIVLSLSFNRLRR</sequence>
<feature type="domain" description="Major facilitator superfamily (MFS) profile" evidence="8">
    <location>
        <begin position="53"/>
        <end position="544"/>
    </location>
</feature>
<evidence type="ECO:0000259" key="8">
    <source>
        <dbReference type="PROSITE" id="PS50850"/>
    </source>
</evidence>
<dbReference type="InterPro" id="IPR011701">
    <property type="entry name" value="MFS"/>
</dbReference>
<dbReference type="PROSITE" id="PS50850">
    <property type="entry name" value="MFS"/>
    <property type="match status" value="1"/>
</dbReference>
<organism evidence="9 10">
    <name type="scientific">Hyalella azteca</name>
    <name type="common">Amphipod</name>
    <dbReference type="NCBI Taxonomy" id="294128"/>
    <lineage>
        <taxon>Eukaryota</taxon>
        <taxon>Metazoa</taxon>
        <taxon>Ecdysozoa</taxon>
        <taxon>Arthropoda</taxon>
        <taxon>Crustacea</taxon>
        <taxon>Multicrustacea</taxon>
        <taxon>Malacostraca</taxon>
        <taxon>Eumalacostraca</taxon>
        <taxon>Peracarida</taxon>
        <taxon>Amphipoda</taxon>
        <taxon>Senticaudata</taxon>
        <taxon>Talitrida</taxon>
        <taxon>Talitroidea</taxon>
        <taxon>Hyalellidae</taxon>
        <taxon>Hyalella</taxon>
    </lineage>
</organism>
<evidence type="ECO:0000256" key="3">
    <source>
        <dbReference type="ARBA" id="ARBA00022692"/>
    </source>
</evidence>
<dbReference type="GeneID" id="108672249"/>
<evidence type="ECO:0000256" key="1">
    <source>
        <dbReference type="ARBA" id="ARBA00004127"/>
    </source>
</evidence>
<feature type="transmembrane region" description="Helical" evidence="7">
    <location>
        <begin position="55"/>
        <end position="79"/>
    </location>
</feature>
<evidence type="ECO:0000256" key="4">
    <source>
        <dbReference type="ARBA" id="ARBA00022989"/>
    </source>
</evidence>
<comment type="subcellular location">
    <subcellularLocation>
        <location evidence="1">Endomembrane system</location>
        <topology evidence="1">Multi-pass membrane protein</topology>
    </subcellularLocation>
</comment>
<dbReference type="AlphaFoldDB" id="A0A979FSR3"/>
<dbReference type="Proteomes" id="UP000694843">
    <property type="component" value="Unplaced"/>
</dbReference>
<dbReference type="Gene3D" id="1.20.1250.20">
    <property type="entry name" value="MFS general substrate transporter like domains"/>
    <property type="match status" value="2"/>
</dbReference>
<dbReference type="InterPro" id="IPR020846">
    <property type="entry name" value="MFS_dom"/>
</dbReference>
<feature type="transmembrane region" description="Helical" evidence="7">
    <location>
        <begin position="228"/>
        <end position="249"/>
    </location>
</feature>
<protein>
    <submittedName>
        <fullName evidence="10">Major facilitator superfamily domain-containing protein 8 isoform X2</fullName>
    </submittedName>
</protein>